<feature type="region of interest" description="Disordered" evidence="1">
    <location>
        <begin position="80"/>
        <end position="113"/>
    </location>
</feature>
<evidence type="ECO:0000256" key="1">
    <source>
        <dbReference type="SAM" id="MobiDB-lite"/>
    </source>
</evidence>
<feature type="compositionally biased region" description="Basic and acidic residues" evidence="1">
    <location>
        <begin position="84"/>
        <end position="111"/>
    </location>
</feature>
<organism evidence="2 3">
    <name type="scientific">Caenorhabditis japonica</name>
    <dbReference type="NCBI Taxonomy" id="281687"/>
    <lineage>
        <taxon>Eukaryota</taxon>
        <taxon>Metazoa</taxon>
        <taxon>Ecdysozoa</taxon>
        <taxon>Nematoda</taxon>
        <taxon>Chromadorea</taxon>
        <taxon>Rhabditida</taxon>
        <taxon>Rhabditina</taxon>
        <taxon>Rhabditomorpha</taxon>
        <taxon>Rhabditoidea</taxon>
        <taxon>Rhabditidae</taxon>
        <taxon>Peloderinae</taxon>
        <taxon>Caenorhabditis</taxon>
    </lineage>
</organism>
<dbReference type="AlphaFoldDB" id="A0A8R1IM20"/>
<sequence>MNDLLAHCQSNAPRKNIKSKLLRISTLMKECQPSARRPRPSTPHLPADSAFSQKKVVFDWRTIKTLSEELKTMSSLALTSDAWSSKDGKKSLQDLASEHEHEHFQPPEKTKQSKVTSLDKIYNHLFHPIPRKFCKLMGSNGYELDDMCNACLDDECSKSNQMWKRRSYSEMSLFG</sequence>
<evidence type="ECO:0000313" key="2">
    <source>
        <dbReference type="EnsemblMetazoa" id="CJA34907.1"/>
    </source>
</evidence>
<evidence type="ECO:0000313" key="3">
    <source>
        <dbReference type="Proteomes" id="UP000005237"/>
    </source>
</evidence>
<keyword evidence="3" id="KW-1185">Reference proteome</keyword>
<dbReference type="EnsemblMetazoa" id="CJA34907.1">
    <property type="protein sequence ID" value="CJA34907.1"/>
    <property type="gene ID" value="WBGene00210754"/>
</dbReference>
<reference evidence="3" key="1">
    <citation type="submission" date="2010-08" db="EMBL/GenBank/DDBJ databases">
        <authorList>
            <consortium name="Caenorhabditis japonica Sequencing Consortium"/>
            <person name="Wilson R.K."/>
        </authorList>
    </citation>
    <scope>NUCLEOTIDE SEQUENCE [LARGE SCALE GENOMIC DNA]</scope>
    <source>
        <strain evidence="3">DF5081</strain>
    </source>
</reference>
<protein>
    <submittedName>
        <fullName evidence="2">Uncharacterized protein</fullName>
    </submittedName>
</protein>
<name>A0A8R1IM20_CAEJA</name>
<proteinExistence type="predicted"/>
<accession>A0A8R1IM20</accession>
<reference evidence="2" key="2">
    <citation type="submission" date="2022-06" db="UniProtKB">
        <authorList>
            <consortium name="EnsemblMetazoa"/>
        </authorList>
    </citation>
    <scope>IDENTIFICATION</scope>
    <source>
        <strain evidence="2">DF5081</strain>
    </source>
</reference>
<dbReference type="Proteomes" id="UP000005237">
    <property type="component" value="Unassembled WGS sequence"/>
</dbReference>